<dbReference type="EMBL" id="QORE01002912">
    <property type="protein sequence ID" value="RCI69593.1"/>
    <property type="molecule type" value="Genomic_DNA"/>
</dbReference>
<organism evidence="3 4">
    <name type="scientific">Pseudomonas aeruginosa</name>
    <dbReference type="NCBI Taxonomy" id="287"/>
    <lineage>
        <taxon>Bacteria</taxon>
        <taxon>Pseudomonadati</taxon>
        <taxon>Pseudomonadota</taxon>
        <taxon>Gammaproteobacteria</taxon>
        <taxon>Pseudomonadales</taxon>
        <taxon>Pseudomonadaceae</taxon>
        <taxon>Pseudomonas</taxon>
    </lineage>
</organism>
<name>A0A367LXV9_PSEAI</name>
<accession>A0A367LXV9</accession>
<evidence type="ECO:0000313" key="3">
    <source>
        <dbReference type="EMBL" id="RCI69593.1"/>
    </source>
</evidence>
<feature type="region of interest" description="Disordered" evidence="1">
    <location>
        <begin position="103"/>
        <end position="125"/>
    </location>
</feature>
<feature type="non-terminal residue" evidence="3">
    <location>
        <position position="1"/>
    </location>
</feature>
<dbReference type="Proteomes" id="UP000253594">
    <property type="component" value="Unassembled WGS sequence"/>
</dbReference>
<dbReference type="Pfam" id="PF03796">
    <property type="entry name" value="DnaB_C"/>
    <property type="match status" value="1"/>
</dbReference>
<dbReference type="PROSITE" id="PS51199">
    <property type="entry name" value="SF4_HELICASE"/>
    <property type="match status" value="1"/>
</dbReference>
<keyword evidence="3" id="KW-0067">ATP-binding</keyword>
<evidence type="ECO:0000256" key="1">
    <source>
        <dbReference type="SAM" id="MobiDB-lite"/>
    </source>
</evidence>
<dbReference type="GO" id="GO:0005524">
    <property type="term" value="F:ATP binding"/>
    <property type="evidence" value="ECO:0007669"/>
    <property type="project" value="InterPro"/>
</dbReference>
<dbReference type="Gene3D" id="3.40.50.300">
    <property type="entry name" value="P-loop containing nucleotide triphosphate hydrolases"/>
    <property type="match status" value="1"/>
</dbReference>
<protein>
    <submittedName>
        <fullName evidence="3">Replicative DNA helicase</fullName>
    </submittedName>
</protein>
<keyword evidence="3" id="KW-0347">Helicase</keyword>
<reference evidence="3 4" key="1">
    <citation type="submission" date="2018-07" db="EMBL/GenBank/DDBJ databases">
        <title>Mechanisms of high-level aminoglycoside resistance among Gram-negative pathogens in Brazil.</title>
        <authorList>
            <person name="Ballaben A.S."/>
            <person name="Darini A.L.C."/>
            <person name="Doi Y."/>
        </authorList>
    </citation>
    <scope>NUCLEOTIDE SEQUENCE [LARGE SCALE GENOMIC DNA]</scope>
    <source>
        <strain evidence="3 4">B2-305</strain>
    </source>
</reference>
<keyword evidence="3" id="KW-0547">Nucleotide-binding</keyword>
<sequence>AADVLTDHIEELQRRSDLGGTLDGLSTGIGDLDQKLMGLKPGDMVVIAGRPAMGKTALAINIAEHVACDLGDPALVVSLEMTNGGLMDRILASLGRIPLTAIKDGSAPSSHGAELGSASLKVKRS</sequence>
<proteinExistence type="predicted"/>
<evidence type="ECO:0000313" key="4">
    <source>
        <dbReference type="Proteomes" id="UP000253594"/>
    </source>
</evidence>
<keyword evidence="3" id="KW-0378">Hydrolase</keyword>
<dbReference type="GO" id="GO:0006260">
    <property type="term" value="P:DNA replication"/>
    <property type="evidence" value="ECO:0007669"/>
    <property type="project" value="InterPro"/>
</dbReference>
<gene>
    <name evidence="3" type="ORF">DT376_39110</name>
</gene>
<feature type="non-terminal residue" evidence="3">
    <location>
        <position position="125"/>
    </location>
</feature>
<dbReference type="AlphaFoldDB" id="A0A367LXV9"/>
<comment type="caution">
    <text evidence="3">The sequence shown here is derived from an EMBL/GenBank/DDBJ whole genome shotgun (WGS) entry which is preliminary data.</text>
</comment>
<dbReference type="InterPro" id="IPR007694">
    <property type="entry name" value="DNA_helicase_DnaB-like_C"/>
</dbReference>
<evidence type="ECO:0000259" key="2">
    <source>
        <dbReference type="PROSITE" id="PS51199"/>
    </source>
</evidence>
<dbReference type="GO" id="GO:0003678">
    <property type="term" value="F:DNA helicase activity"/>
    <property type="evidence" value="ECO:0007669"/>
    <property type="project" value="InterPro"/>
</dbReference>
<dbReference type="PANTHER" id="PTHR30153">
    <property type="entry name" value="REPLICATIVE DNA HELICASE DNAB"/>
    <property type="match status" value="1"/>
</dbReference>
<dbReference type="PANTHER" id="PTHR30153:SF2">
    <property type="entry name" value="REPLICATIVE DNA HELICASE"/>
    <property type="match status" value="1"/>
</dbReference>
<feature type="domain" description="SF4 helicase" evidence="2">
    <location>
        <begin position="18"/>
        <end position="125"/>
    </location>
</feature>
<dbReference type="GO" id="GO:0005829">
    <property type="term" value="C:cytosol"/>
    <property type="evidence" value="ECO:0007669"/>
    <property type="project" value="TreeGrafter"/>
</dbReference>
<dbReference type="InterPro" id="IPR027417">
    <property type="entry name" value="P-loop_NTPase"/>
</dbReference>
<dbReference type="SUPFAM" id="SSF52540">
    <property type="entry name" value="P-loop containing nucleoside triphosphate hydrolases"/>
    <property type="match status" value="1"/>
</dbReference>